<dbReference type="GO" id="GO:0003677">
    <property type="term" value="F:DNA binding"/>
    <property type="evidence" value="ECO:0007669"/>
    <property type="project" value="UniProtKB-KW"/>
</dbReference>
<gene>
    <name evidence="7" type="ORF">Voc01_018540</name>
</gene>
<dbReference type="AlphaFoldDB" id="A0A8J3ZQ04"/>
<dbReference type="InterPro" id="IPR026881">
    <property type="entry name" value="WYL_dom"/>
</dbReference>
<dbReference type="PANTHER" id="PTHR34580">
    <property type="match status" value="1"/>
</dbReference>
<dbReference type="Pfam" id="PF13280">
    <property type="entry name" value="WYL"/>
    <property type="match status" value="1"/>
</dbReference>
<dbReference type="InterPro" id="IPR018356">
    <property type="entry name" value="Tscrpt_reg_HTH_DeoR_CS"/>
</dbReference>
<dbReference type="EMBL" id="BOPH01000022">
    <property type="protein sequence ID" value="GIJ66937.1"/>
    <property type="molecule type" value="Genomic_DNA"/>
</dbReference>
<sequence>MLETSARLLRLLSLLQSNRDWTGTELADRLNMSGRTVRADIERLRTLGYPVEGTRGKVGGYRLGAGADMPPLLLDDEEAVVVVAGLRAAAAGALAGVGAVEETALRALTKLERVLPPRLRRRAAALRSFTVAVRPDSPGPVVDPAVLSTLAAACRDHEGVRFDYDTHGGSATRREVEPYRLVNWGRRWYLLAYDLGRRDWRTFRVDRIRPRTPNNPRFTPRPLPTDDVAAYVSGGAAAAAWRYRASVVVHAPAAGVAARINPAVGTVESRPGDRTCLLHTGADSVETLAVHLALLDADFEVTGPPELVAHLRTLADRYARSAPVVRKRSGSDR</sequence>
<dbReference type="GO" id="GO:0003700">
    <property type="term" value="F:DNA-binding transcription factor activity"/>
    <property type="evidence" value="ECO:0007669"/>
    <property type="project" value="InterPro"/>
</dbReference>
<keyword evidence="3" id="KW-0804">Transcription</keyword>
<comment type="caution">
    <text evidence="7">The sequence shown here is derived from an EMBL/GenBank/DDBJ whole genome shotgun (WGS) entry which is preliminary data.</text>
</comment>
<feature type="domain" description="WCX" evidence="6">
    <location>
        <begin position="241"/>
        <end position="318"/>
    </location>
</feature>
<evidence type="ECO:0000313" key="8">
    <source>
        <dbReference type="Proteomes" id="UP000635606"/>
    </source>
</evidence>
<keyword evidence="8" id="KW-1185">Reference proteome</keyword>
<dbReference type="Pfam" id="PF25583">
    <property type="entry name" value="WCX"/>
    <property type="match status" value="1"/>
</dbReference>
<evidence type="ECO:0000256" key="1">
    <source>
        <dbReference type="ARBA" id="ARBA00023015"/>
    </source>
</evidence>
<evidence type="ECO:0000313" key="7">
    <source>
        <dbReference type="EMBL" id="GIJ66937.1"/>
    </source>
</evidence>
<accession>A0A8J3ZQ04</accession>
<evidence type="ECO:0000256" key="2">
    <source>
        <dbReference type="ARBA" id="ARBA00023125"/>
    </source>
</evidence>
<dbReference type="InterPro" id="IPR057727">
    <property type="entry name" value="WCX_dom"/>
</dbReference>
<dbReference type="Gene3D" id="1.10.10.10">
    <property type="entry name" value="Winged helix-like DNA-binding domain superfamily/Winged helix DNA-binding domain"/>
    <property type="match status" value="1"/>
</dbReference>
<dbReference type="RefSeq" id="WP_203926905.1">
    <property type="nucleotide sequence ID" value="NZ_BOPH01000022.1"/>
</dbReference>
<dbReference type="InterPro" id="IPR013196">
    <property type="entry name" value="HTH_11"/>
</dbReference>
<dbReference type="Pfam" id="PF08279">
    <property type="entry name" value="HTH_11"/>
    <property type="match status" value="1"/>
</dbReference>
<dbReference type="SUPFAM" id="SSF46785">
    <property type="entry name" value="Winged helix' DNA-binding domain"/>
    <property type="match status" value="1"/>
</dbReference>
<feature type="domain" description="Helix-turn-helix type 11" evidence="4">
    <location>
        <begin position="7"/>
        <end position="62"/>
    </location>
</feature>
<dbReference type="InterPro" id="IPR036390">
    <property type="entry name" value="WH_DNA-bd_sf"/>
</dbReference>
<protein>
    <submittedName>
        <fullName evidence="7">DNA-binding transcriptional regulator</fullName>
    </submittedName>
</protein>
<dbReference type="PROSITE" id="PS52050">
    <property type="entry name" value="WYL"/>
    <property type="match status" value="1"/>
</dbReference>
<dbReference type="InterPro" id="IPR051534">
    <property type="entry name" value="CBASS_pafABC_assoc_protein"/>
</dbReference>
<evidence type="ECO:0000259" key="4">
    <source>
        <dbReference type="Pfam" id="PF08279"/>
    </source>
</evidence>
<dbReference type="PANTHER" id="PTHR34580:SF3">
    <property type="entry name" value="PROTEIN PAFB"/>
    <property type="match status" value="1"/>
</dbReference>
<dbReference type="PROSITE" id="PS00894">
    <property type="entry name" value="HTH_DEOR_1"/>
    <property type="match status" value="1"/>
</dbReference>
<proteinExistence type="predicted"/>
<evidence type="ECO:0000259" key="5">
    <source>
        <dbReference type="Pfam" id="PF13280"/>
    </source>
</evidence>
<organism evidence="7 8">
    <name type="scientific">Virgisporangium ochraceum</name>
    <dbReference type="NCBI Taxonomy" id="65505"/>
    <lineage>
        <taxon>Bacteria</taxon>
        <taxon>Bacillati</taxon>
        <taxon>Actinomycetota</taxon>
        <taxon>Actinomycetes</taxon>
        <taxon>Micromonosporales</taxon>
        <taxon>Micromonosporaceae</taxon>
        <taxon>Virgisporangium</taxon>
    </lineage>
</organism>
<name>A0A8J3ZQ04_9ACTN</name>
<evidence type="ECO:0000256" key="3">
    <source>
        <dbReference type="ARBA" id="ARBA00023163"/>
    </source>
</evidence>
<dbReference type="InterPro" id="IPR036388">
    <property type="entry name" value="WH-like_DNA-bd_sf"/>
</dbReference>
<dbReference type="Proteomes" id="UP000635606">
    <property type="component" value="Unassembled WGS sequence"/>
</dbReference>
<reference evidence="7" key="1">
    <citation type="submission" date="2021-01" db="EMBL/GenBank/DDBJ databases">
        <title>Whole genome shotgun sequence of Virgisporangium ochraceum NBRC 16418.</title>
        <authorList>
            <person name="Komaki H."/>
            <person name="Tamura T."/>
        </authorList>
    </citation>
    <scope>NUCLEOTIDE SEQUENCE</scope>
    <source>
        <strain evidence="7">NBRC 16418</strain>
    </source>
</reference>
<keyword evidence="1" id="KW-0805">Transcription regulation</keyword>
<keyword evidence="2 7" id="KW-0238">DNA-binding</keyword>
<feature type="domain" description="WYL" evidence="5">
    <location>
        <begin position="146"/>
        <end position="210"/>
    </location>
</feature>
<evidence type="ECO:0000259" key="6">
    <source>
        <dbReference type="Pfam" id="PF25583"/>
    </source>
</evidence>